<dbReference type="AlphaFoldDB" id="A0A379PRX3"/>
<dbReference type="Proteomes" id="UP000254260">
    <property type="component" value="Unassembled WGS sequence"/>
</dbReference>
<gene>
    <name evidence="1" type="ORF">NCTC10899_05143</name>
</gene>
<name>A0A379PRX3_ECTME</name>
<organism evidence="1 2">
    <name type="scientific">Ectopseudomonas mendocina</name>
    <name type="common">Pseudomonas mendocina</name>
    <dbReference type="NCBI Taxonomy" id="300"/>
    <lineage>
        <taxon>Bacteria</taxon>
        <taxon>Pseudomonadati</taxon>
        <taxon>Pseudomonadota</taxon>
        <taxon>Gammaproteobacteria</taxon>
        <taxon>Pseudomonadales</taxon>
        <taxon>Pseudomonadaceae</taxon>
        <taxon>Ectopseudomonas</taxon>
    </lineage>
</organism>
<evidence type="ECO:0000313" key="1">
    <source>
        <dbReference type="EMBL" id="SUE95902.1"/>
    </source>
</evidence>
<dbReference type="OrthoDB" id="3211048at2"/>
<protein>
    <submittedName>
        <fullName evidence="1">Uncharacterized protein</fullName>
    </submittedName>
</protein>
<proteinExistence type="predicted"/>
<reference evidence="1 2" key="1">
    <citation type="submission" date="2018-06" db="EMBL/GenBank/DDBJ databases">
        <authorList>
            <consortium name="Pathogen Informatics"/>
            <person name="Doyle S."/>
        </authorList>
    </citation>
    <scope>NUCLEOTIDE SEQUENCE [LARGE SCALE GENOMIC DNA]</scope>
    <source>
        <strain evidence="1 2">NCTC10899</strain>
    </source>
</reference>
<dbReference type="EMBL" id="UGUU01000002">
    <property type="protein sequence ID" value="SUE95902.1"/>
    <property type="molecule type" value="Genomic_DNA"/>
</dbReference>
<dbReference type="RefSeq" id="WP_115292759.1">
    <property type="nucleotide sequence ID" value="NZ_UGUU01000002.1"/>
</dbReference>
<sequence length="174" mass="19459">MKTWKDLSLVEQPARIAAMQKDDRGYPIPHTVEWVDGKPDFRVIDPGKWIDAVTNCKCGICGEKIEGQMAFTGGPISIQNRLFTDLPMHKECAEYALQVCPFLAMPKFGYLDKTGYKMPVKVMTAVSTDRPDKFGLGMTDGFQVARIGHAGGDIVIWANEFTSVEWWINGEKQA</sequence>
<accession>A0A379PRX3</accession>
<evidence type="ECO:0000313" key="2">
    <source>
        <dbReference type="Proteomes" id="UP000254260"/>
    </source>
</evidence>